<dbReference type="OrthoDB" id="9442240at2759"/>
<accession>A0A9J5X783</accession>
<protein>
    <submittedName>
        <fullName evidence="2">Uncharacterized protein</fullName>
    </submittedName>
</protein>
<dbReference type="Proteomes" id="UP000824120">
    <property type="component" value="Chromosome 10"/>
</dbReference>
<organism evidence="2 3">
    <name type="scientific">Solanum commersonii</name>
    <name type="common">Commerson's wild potato</name>
    <name type="synonym">Commerson's nightshade</name>
    <dbReference type="NCBI Taxonomy" id="4109"/>
    <lineage>
        <taxon>Eukaryota</taxon>
        <taxon>Viridiplantae</taxon>
        <taxon>Streptophyta</taxon>
        <taxon>Embryophyta</taxon>
        <taxon>Tracheophyta</taxon>
        <taxon>Spermatophyta</taxon>
        <taxon>Magnoliopsida</taxon>
        <taxon>eudicotyledons</taxon>
        <taxon>Gunneridae</taxon>
        <taxon>Pentapetalae</taxon>
        <taxon>asterids</taxon>
        <taxon>lamiids</taxon>
        <taxon>Solanales</taxon>
        <taxon>Solanaceae</taxon>
        <taxon>Solanoideae</taxon>
        <taxon>Solaneae</taxon>
        <taxon>Solanum</taxon>
    </lineage>
</organism>
<dbReference type="AlphaFoldDB" id="A0A9J5X783"/>
<reference evidence="2 3" key="1">
    <citation type="submission" date="2020-09" db="EMBL/GenBank/DDBJ databases">
        <title>De no assembly of potato wild relative species, Solanum commersonii.</title>
        <authorList>
            <person name="Cho K."/>
        </authorList>
    </citation>
    <scope>NUCLEOTIDE SEQUENCE [LARGE SCALE GENOMIC DNA]</scope>
    <source>
        <strain evidence="2">LZ3.2</strain>
        <tissue evidence="2">Leaf</tissue>
    </source>
</reference>
<gene>
    <name evidence="2" type="ORF">H5410_054218</name>
</gene>
<sequence>MNHHHLGEPPAAATRLIHHHSTIWTNINNSTPRFYGNGYNVNSLNYPQIRSNSAFPNDEKKGEVQDHVSLDLHL</sequence>
<evidence type="ECO:0000313" key="3">
    <source>
        <dbReference type="Proteomes" id="UP000824120"/>
    </source>
</evidence>
<evidence type="ECO:0000313" key="2">
    <source>
        <dbReference type="EMBL" id="KAG5583591.1"/>
    </source>
</evidence>
<keyword evidence="3" id="KW-1185">Reference proteome</keyword>
<comment type="caution">
    <text evidence="2">The sequence shown here is derived from an EMBL/GenBank/DDBJ whole genome shotgun (WGS) entry which is preliminary data.</text>
</comment>
<dbReference type="EMBL" id="JACXVP010000010">
    <property type="protein sequence ID" value="KAG5583591.1"/>
    <property type="molecule type" value="Genomic_DNA"/>
</dbReference>
<feature type="region of interest" description="Disordered" evidence="1">
    <location>
        <begin position="51"/>
        <end position="74"/>
    </location>
</feature>
<name>A0A9J5X783_SOLCO</name>
<evidence type="ECO:0000256" key="1">
    <source>
        <dbReference type="SAM" id="MobiDB-lite"/>
    </source>
</evidence>
<feature type="compositionally biased region" description="Basic and acidic residues" evidence="1">
    <location>
        <begin position="57"/>
        <end position="74"/>
    </location>
</feature>
<proteinExistence type="predicted"/>